<evidence type="ECO:0000313" key="2">
    <source>
        <dbReference type="Proteomes" id="UP001177021"/>
    </source>
</evidence>
<keyword evidence="2" id="KW-1185">Reference proteome</keyword>
<sequence length="81" mass="9075">MLLFHSLMIHGDTYNVGDEKGWTFGVQNWPSGKSFKKGDILGTNVYESGADKIRLVKGMNYFICGVSRHCDLGMKIVLYAN</sequence>
<reference evidence="1" key="1">
    <citation type="submission" date="2023-10" db="EMBL/GenBank/DDBJ databases">
        <authorList>
            <person name="Rodriguez Cubillos JULIANA M."/>
            <person name="De Vega J."/>
        </authorList>
    </citation>
    <scope>NUCLEOTIDE SEQUENCE</scope>
</reference>
<comment type="caution">
    <text evidence="1">The sequence shown here is derived from an EMBL/GenBank/DDBJ whole genome shotgun (WGS) entry which is preliminary data.</text>
</comment>
<proteinExistence type="predicted"/>
<dbReference type="EMBL" id="CASHSV030000513">
    <property type="protein sequence ID" value="CAJ2666882.1"/>
    <property type="molecule type" value="Genomic_DNA"/>
</dbReference>
<name>A0ACB0LED4_TRIPR</name>
<organism evidence="1 2">
    <name type="scientific">Trifolium pratense</name>
    <name type="common">Red clover</name>
    <dbReference type="NCBI Taxonomy" id="57577"/>
    <lineage>
        <taxon>Eukaryota</taxon>
        <taxon>Viridiplantae</taxon>
        <taxon>Streptophyta</taxon>
        <taxon>Embryophyta</taxon>
        <taxon>Tracheophyta</taxon>
        <taxon>Spermatophyta</taxon>
        <taxon>Magnoliopsida</taxon>
        <taxon>eudicotyledons</taxon>
        <taxon>Gunneridae</taxon>
        <taxon>Pentapetalae</taxon>
        <taxon>rosids</taxon>
        <taxon>fabids</taxon>
        <taxon>Fabales</taxon>
        <taxon>Fabaceae</taxon>
        <taxon>Papilionoideae</taxon>
        <taxon>50 kb inversion clade</taxon>
        <taxon>NPAAA clade</taxon>
        <taxon>Hologalegina</taxon>
        <taxon>IRL clade</taxon>
        <taxon>Trifolieae</taxon>
        <taxon>Trifolium</taxon>
    </lineage>
</organism>
<protein>
    <submittedName>
        <fullName evidence="1">Uncharacterized protein</fullName>
    </submittedName>
</protein>
<dbReference type="Proteomes" id="UP001177021">
    <property type="component" value="Unassembled WGS sequence"/>
</dbReference>
<accession>A0ACB0LED4</accession>
<gene>
    <name evidence="1" type="ORF">MILVUS5_LOCUS31613</name>
</gene>
<evidence type="ECO:0000313" key="1">
    <source>
        <dbReference type="EMBL" id="CAJ2666882.1"/>
    </source>
</evidence>